<dbReference type="GO" id="GO:0045176">
    <property type="term" value="P:apical protein localization"/>
    <property type="evidence" value="ECO:0007669"/>
    <property type="project" value="TreeGrafter"/>
</dbReference>
<reference evidence="3" key="2">
    <citation type="submission" date="2004-02" db="EMBL/GenBank/DDBJ databases">
        <authorList>
            <consortium name="Genoscope"/>
            <consortium name="Whitehead Institute Centre for Genome Research"/>
        </authorList>
    </citation>
    <scope>NUCLEOTIDE SEQUENCE</scope>
</reference>
<dbReference type="AlphaFoldDB" id="Q4S164"/>
<dbReference type="Gene3D" id="1.25.10.10">
    <property type="entry name" value="Leucine-rich Repeat Variant"/>
    <property type="match status" value="1"/>
</dbReference>
<dbReference type="InterPro" id="IPR039921">
    <property type="entry name" value="Inscuteable"/>
</dbReference>
<organism evidence="3">
    <name type="scientific">Tetraodon nigroviridis</name>
    <name type="common">Spotted green pufferfish</name>
    <name type="synonym">Chelonodon nigroviridis</name>
    <dbReference type="NCBI Taxonomy" id="99883"/>
    <lineage>
        <taxon>Eukaryota</taxon>
        <taxon>Metazoa</taxon>
        <taxon>Chordata</taxon>
        <taxon>Craniata</taxon>
        <taxon>Vertebrata</taxon>
        <taxon>Euteleostomi</taxon>
        <taxon>Actinopterygii</taxon>
        <taxon>Neopterygii</taxon>
        <taxon>Teleostei</taxon>
        <taxon>Neoteleostei</taxon>
        <taxon>Acanthomorphata</taxon>
        <taxon>Eupercaria</taxon>
        <taxon>Tetraodontiformes</taxon>
        <taxon>Tetradontoidea</taxon>
        <taxon>Tetraodontidae</taxon>
        <taxon>Tetraodon</taxon>
    </lineage>
</organism>
<proteinExistence type="predicted"/>
<dbReference type="OrthoDB" id="5796379at2759"/>
<dbReference type="GO" id="GO:0009786">
    <property type="term" value="P:regulation of asymmetric cell division"/>
    <property type="evidence" value="ECO:0007669"/>
    <property type="project" value="TreeGrafter"/>
</dbReference>
<dbReference type="InterPro" id="IPR045789">
    <property type="entry name" value="Insc_C"/>
</dbReference>
<dbReference type="InterPro" id="IPR011989">
    <property type="entry name" value="ARM-like"/>
</dbReference>
<dbReference type="PANTHER" id="PTHR21386">
    <property type="entry name" value="INSCUTEABLE"/>
    <property type="match status" value="1"/>
</dbReference>
<dbReference type="GO" id="GO:0008356">
    <property type="term" value="P:asymmetric cell division"/>
    <property type="evidence" value="ECO:0007669"/>
    <property type="project" value="InterPro"/>
</dbReference>
<feature type="compositionally biased region" description="Low complexity" evidence="1">
    <location>
        <begin position="147"/>
        <end position="156"/>
    </location>
</feature>
<feature type="non-terminal residue" evidence="3">
    <location>
        <position position="1"/>
    </location>
</feature>
<name>Q4S164_TETNG</name>
<dbReference type="Pfam" id="PF19427">
    <property type="entry name" value="Insc_C"/>
    <property type="match status" value="1"/>
</dbReference>
<dbReference type="SUPFAM" id="SSF48371">
    <property type="entry name" value="ARM repeat"/>
    <property type="match status" value="1"/>
</dbReference>
<dbReference type="GO" id="GO:0000132">
    <property type="term" value="P:establishment of mitotic spindle orientation"/>
    <property type="evidence" value="ECO:0007669"/>
    <property type="project" value="TreeGrafter"/>
</dbReference>
<evidence type="ECO:0000256" key="1">
    <source>
        <dbReference type="SAM" id="MobiDB-lite"/>
    </source>
</evidence>
<dbReference type="InterPro" id="IPR016024">
    <property type="entry name" value="ARM-type_fold"/>
</dbReference>
<feature type="domain" description="Protein inscuteable homologue C-terminal" evidence="2">
    <location>
        <begin position="1"/>
        <end position="102"/>
    </location>
</feature>
<evidence type="ECO:0000313" key="3">
    <source>
        <dbReference type="EMBL" id="CAG05618.1"/>
    </source>
</evidence>
<reference evidence="3" key="1">
    <citation type="journal article" date="2004" name="Nature">
        <title>Genome duplication in the teleost fish Tetraodon nigroviridis reveals the early vertebrate proto-karyotype.</title>
        <authorList>
            <person name="Jaillon O."/>
            <person name="Aury J.-M."/>
            <person name="Brunet F."/>
            <person name="Petit J.-L."/>
            <person name="Stange-Thomann N."/>
            <person name="Mauceli E."/>
            <person name="Bouneau L."/>
            <person name="Fischer C."/>
            <person name="Ozouf-Costaz C."/>
            <person name="Bernot A."/>
            <person name="Nicaud S."/>
            <person name="Jaffe D."/>
            <person name="Fisher S."/>
            <person name="Lutfalla G."/>
            <person name="Dossat C."/>
            <person name="Segurens B."/>
            <person name="Dasilva C."/>
            <person name="Salanoubat M."/>
            <person name="Levy M."/>
            <person name="Boudet N."/>
            <person name="Castellano S."/>
            <person name="Anthouard V."/>
            <person name="Jubin C."/>
            <person name="Castelli V."/>
            <person name="Katinka M."/>
            <person name="Vacherie B."/>
            <person name="Biemont C."/>
            <person name="Skalli Z."/>
            <person name="Cattolico L."/>
            <person name="Poulain J."/>
            <person name="De Berardinis V."/>
            <person name="Cruaud C."/>
            <person name="Duprat S."/>
            <person name="Brottier P."/>
            <person name="Coutanceau J.-P."/>
            <person name="Gouzy J."/>
            <person name="Parra G."/>
            <person name="Lardier G."/>
            <person name="Chapple C."/>
            <person name="McKernan K.J."/>
            <person name="McEwan P."/>
            <person name="Bosak S."/>
            <person name="Kellis M."/>
            <person name="Volff J.-N."/>
            <person name="Guigo R."/>
            <person name="Zody M.C."/>
            <person name="Mesirov J."/>
            <person name="Lindblad-Toh K."/>
            <person name="Birren B."/>
            <person name="Nusbaum C."/>
            <person name="Kahn D."/>
            <person name="Robinson-Rechavi M."/>
            <person name="Laudet V."/>
            <person name="Schachter V."/>
            <person name="Quetier F."/>
            <person name="Saurin W."/>
            <person name="Scarpelli C."/>
            <person name="Wincker P."/>
            <person name="Lander E.S."/>
            <person name="Weissenbach J."/>
            <person name="Roest Crollius H."/>
        </authorList>
    </citation>
    <scope>NUCLEOTIDE SEQUENCE [LARGE SCALE GENOMIC DNA]</scope>
</reference>
<accession>Q4S164</accession>
<sequence length="164" mass="17029">VVTILANLSVLEQCASEVLQEQGIERLLLLLAEKPSSSSPSEGAACERVQQKAAVTLARLSRDYEVAQTAIQLKAVPRLIELCRSPTERNNSDSVLVACLVGSPEAAGSRVSRQHRSGRPAAADPTAAGGLLPAVLQHGGELRVTPSSSSSSSSASPNAAFALF</sequence>
<dbReference type="EMBL" id="CAAE01014769">
    <property type="protein sequence ID" value="CAG05618.1"/>
    <property type="molecule type" value="Genomic_DNA"/>
</dbReference>
<dbReference type="GO" id="GO:0045179">
    <property type="term" value="C:apical cortex"/>
    <property type="evidence" value="ECO:0007669"/>
    <property type="project" value="TreeGrafter"/>
</dbReference>
<dbReference type="KEGG" id="tng:GSTEN00025696G001"/>
<gene>
    <name evidence="3" type="ORF">GSTENG00025696001</name>
</gene>
<evidence type="ECO:0000259" key="2">
    <source>
        <dbReference type="Pfam" id="PF19427"/>
    </source>
</evidence>
<protein>
    <submittedName>
        <fullName evidence="3">Chromosome 13 SCAF14769, whole genome shotgun sequence</fullName>
    </submittedName>
</protein>
<dbReference type="PANTHER" id="PTHR21386:SF0">
    <property type="entry name" value="PROTEIN INSCUTEABLE HOMOLOG"/>
    <property type="match status" value="1"/>
</dbReference>
<feature type="region of interest" description="Disordered" evidence="1">
    <location>
        <begin position="106"/>
        <end position="164"/>
    </location>
</feature>
<dbReference type="GO" id="GO:0008093">
    <property type="term" value="F:cytoskeletal anchor activity"/>
    <property type="evidence" value="ECO:0007669"/>
    <property type="project" value="TreeGrafter"/>
</dbReference>